<dbReference type="InterPro" id="IPR020846">
    <property type="entry name" value="MFS_dom"/>
</dbReference>
<dbReference type="AlphaFoldDB" id="A0A5A8CWW6"/>
<name>A0A5A8CWW6_CAFRO</name>
<proteinExistence type="predicted"/>
<sequence>MPSTVATAVTVDEFVERLGFGAYQWRLLLITGLAWASDAGETMLLSFLGPAAVCAWPGTSSGIESSLTTVVFVGMAIGTVAFGRIADWYGRKVAVLASSMATVVAGAASALSPDVAWLLLFRMLTGFGIGGVPIAFSMYLEVVPTKHRGFWAAVIQMWWSVGTMSVAALAWWLLQSPGWRAVVGIASVPLAVLCIFYACFVVESPRYLVERGRLAEAQATLQRIARINGCSLEVQNLRLIGVDAAMAGAKSPLLPSPAPAAADAASAGASPAAAHPTRAGARGQSSYGTLEDVTEGADADPSDGGASPGGSPGQEAKSGTAETTSSSSVAKSGQREGCMSSMCGMITGTCAILQELVSPSMIRTTLLIWVLWLANALAYYGIVLLSTEVRVAGNSETCANGEVFLSNEDFTSIFIDSAAELPGLAMAAVLADLIGRRWSQAVGLIVASGACLALIFTPSDLQAVETGILFVARAFILCAFTVTYLFTPEVYPQHMRATGLGVANMFGRVGGGIAPFIGQGLVKGGQLRLAEGVFSGVAAVAAAASLLIRVETAGKSLGATGAVDAPSKAELDLDQAPDRSPMLGADGDMARLEDEDGVSVAGLSLAPVADPSGGGAEAEDSAP</sequence>
<evidence type="ECO:0000256" key="2">
    <source>
        <dbReference type="ARBA" id="ARBA00022448"/>
    </source>
</evidence>
<evidence type="ECO:0000256" key="1">
    <source>
        <dbReference type="ARBA" id="ARBA00004141"/>
    </source>
</evidence>
<dbReference type="PANTHER" id="PTHR23511">
    <property type="entry name" value="SYNAPTIC VESICLE GLYCOPROTEIN 2"/>
    <property type="match status" value="1"/>
</dbReference>
<feature type="transmembrane region" description="Helical" evidence="7">
    <location>
        <begin position="150"/>
        <end position="173"/>
    </location>
</feature>
<feature type="compositionally biased region" description="Acidic residues" evidence="6">
    <location>
        <begin position="292"/>
        <end position="301"/>
    </location>
</feature>
<evidence type="ECO:0000313" key="9">
    <source>
        <dbReference type="EMBL" id="KAA0157248.1"/>
    </source>
</evidence>
<feature type="compositionally biased region" description="Polar residues" evidence="6">
    <location>
        <begin position="320"/>
        <end position="331"/>
    </location>
</feature>
<feature type="region of interest" description="Disordered" evidence="6">
    <location>
        <begin position="603"/>
        <end position="623"/>
    </location>
</feature>
<feature type="transmembrane region" description="Helical" evidence="7">
    <location>
        <begin position="179"/>
        <end position="202"/>
    </location>
</feature>
<feature type="domain" description="Major facilitator superfamily (MFS) profile" evidence="8">
    <location>
        <begin position="27"/>
        <end position="553"/>
    </location>
</feature>
<keyword evidence="3 7" id="KW-0812">Transmembrane</keyword>
<dbReference type="Pfam" id="PF00083">
    <property type="entry name" value="Sugar_tr"/>
    <property type="match status" value="1"/>
</dbReference>
<dbReference type="OMA" id="WDVVIYS"/>
<dbReference type="EMBL" id="VLTN01000002">
    <property type="protein sequence ID" value="KAA0157248.1"/>
    <property type="molecule type" value="Genomic_DNA"/>
</dbReference>
<feature type="transmembrane region" description="Helical" evidence="7">
    <location>
        <begin position="66"/>
        <end position="86"/>
    </location>
</feature>
<evidence type="ECO:0000256" key="6">
    <source>
        <dbReference type="SAM" id="MobiDB-lite"/>
    </source>
</evidence>
<feature type="compositionally biased region" description="Low complexity" evidence="6">
    <location>
        <begin position="265"/>
        <end position="283"/>
    </location>
</feature>
<evidence type="ECO:0000256" key="5">
    <source>
        <dbReference type="ARBA" id="ARBA00023136"/>
    </source>
</evidence>
<keyword evidence="5 7" id="KW-0472">Membrane</keyword>
<feature type="transmembrane region" description="Helical" evidence="7">
    <location>
        <begin position="438"/>
        <end position="456"/>
    </location>
</feature>
<comment type="subcellular location">
    <subcellularLocation>
        <location evidence="1">Membrane</location>
        <topology evidence="1">Multi-pass membrane protein</topology>
    </subcellularLocation>
</comment>
<dbReference type="InterPro" id="IPR005829">
    <property type="entry name" value="Sugar_transporter_CS"/>
</dbReference>
<dbReference type="InterPro" id="IPR005828">
    <property type="entry name" value="MFS_sugar_transport-like"/>
</dbReference>
<feature type="transmembrane region" description="Helical" evidence="7">
    <location>
        <begin position="117"/>
        <end position="138"/>
    </location>
</feature>
<dbReference type="Proteomes" id="UP000323011">
    <property type="component" value="Unassembled WGS sequence"/>
</dbReference>
<evidence type="ECO:0000256" key="7">
    <source>
        <dbReference type="SAM" id="Phobius"/>
    </source>
</evidence>
<organism evidence="9 10">
    <name type="scientific">Cafeteria roenbergensis</name>
    <name type="common">Marine flagellate</name>
    <dbReference type="NCBI Taxonomy" id="33653"/>
    <lineage>
        <taxon>Eukaryota</taxon>
        <taxon>Sar</taxon>
        <taxon>Stramenopiles</taxon>
        <taxon>Bigyra</taxon>
        <taxon>Opalozoa</taxon>
        <taxon>Bicosoecida</taxon>
        <taxon>Cafeteriaceae</taxon>
        <taxon>Cafeteria</taxon>
    </lineage>
</organism>
<keyword evidence="2" id="KW-0813">Transport</keyword>
<evidence type="ECO:0000256" key="4">
    <source>
        <dbReference type="ARBA" id="ARBA00022989"/>
    </source>
</evidence>
<dbReference type="GO" id="GO:0016020">
    <property type="term" value="C:membrane"/>
    <property type="evidence" value="ECO:0007669"/>
    <property type="project" value="UniProtKB-SubCell"/>
</dbReference>
<gene>
    <name evidence="9" type="ORF">FNF29_00600</name>
</gene>
<feature type="transmembrane region" description="Helical" evidence="7">
    <location>
        <begin position="499"/>
        <end position="517"/>
    </location>
</feature>
<dbReference type="PROSITE" id="PS00216">
    <property type="entry name" value="SUGAR_TRANSPORT_1"/>
    <property type="match status" value="1"/>
</dbReference>
<feature type="transmembrane region" description="Helical" evidence="7">
    <location>
        <begin position="410"/>
        <end position="431"/>
    </location>
</feature>
<evidence type="ECO:0000256" key="3">
    <source>
        <dbReference type="ARBA" id="ARBA00022692"/>
    </source>
</evidence>
<keyword evidence="4 7" id="KW-1133">Transmembrane helix</keyword>
<feature type="transmembrane region" description="Helical" evidence="7">
    <location>
        <begin position="529"/>
        <end position="548"/>
    </location>
</feature>
<evidence type="ECO:0000259" key="8">
    <source>
        <dbReference type="PROSITE" id="PS50850"/>
    </source>
</evidence>
<dbReference type="PANTHER" id="PTHR23511:SF5">
    <property type="entry name" value="MAJOR FACILITATOR-TYPE TRANSPORTER HXNZ-RELATED"/>
    <property type="match status" value="1"/>
</dbReference>
<dbReference type="InterPro" id="IPR036259">
    <property type="entry name" value="MFS_trans_sf"/>
</dbReference>
<dbReference type="Gene3D" id="1.20.1250.20">
    <property type="entry name" value="MFS general substrate transporter like domains"/>
    <property type="match status" value="2"/>
</dbReference>
<feature type="transmembrane region" description="Helical" evidence="7">
    <location>
        <begin position="366"/>
        <end position="385"/>
    </location>
</feature>
<dbReference type="Pfam" id="PF07690">
    <property type="entry name" value="MFS_1"/>
    <property type="match status" value="1"/>
</dbReference>
<dbReference type="GO" id="GO:0022857">
    <property type="term" value="F:transmembrane transporter activity"/>
    <property type="evidence" value="ECO:0007669"/>
    <property type="project" value="InterPro"/>
</dbReference>
<feature type="transmembrane region" description="Helical" evidence="7">
    <location>
        <begin position="468"/>
        <end position="487"/>
    </location>
</feature>
<protein>
    <recommendedName>
        <fullName evidence="8">Major facilitator superfamily (MFS) profile domain-containing protein</fullName>
    </recommendedName>
</protein>
<dbReference type="SUPFAM" id="SSF103473">
    <property type="entry name" value="MFS general substrate transporter"/>
    <property type="match status" value="1"/>
</dbReference>
<comment type="caution">
    <text evidence="9">The sequence shown here is derived from an EMBL/GenBank/DDBJ whole genome shotgun (WGS) entry which is preliminary data.</text>
</comment>
<keyword evidence="10" id="KW-1185">Reference proteome</keyword>
<evidence type="ECO:0000313" key="10">
    <source>
        <dbReference type="Proteomes" id="UP000323011"/>
    </source>
</evidence>
<feature type="transmembrane region" description="Helical" evidence="7">
    <location>
        <begin position="93"/>
        <end position="111"/>
    </location>
</feature>
<accession>A0A5A8CWW6</accession>
<dbReference type="PROSITE" id="PS50850">
    <property type="entry name" value="MFS"/>
    <property type="match status" value="1"/>
</dbReference>
<feature type="region of interest" description="Disordered" evidence="6">
    <location>
        <begin position="265"/>
        <end position="334"/>
    </location>
</feature>
<reference evidence="9 10" key="1">
    <citation type="submission" date="2019-07" db="EMBL/GenBank/DDBJ databases">
        <title>Genomes of Cafeteria roenbergensis.</title>
        <authorList>
            <person name="Fischer M.G."/>
            <person name="Hackl T."/>
            <person name="Roman M."/>
        </authorList>
    </citation>
    <scope>NUCLEOTIDE SEQUENCE [LARGE SCALE GENOMIC DNA]</scope>
    <source>
        <strain evidence="9 10">BVI</strain>
    </source>
</reference>
<dbReference type="InterPro" id="IPR011701">
    <property type="entry name" value="MFS"/>
</dbReference>